<dbReference type="InterPro" id="IPR050097">
    <property type="entry name" value="Ferredoxin-NADP_redctase_2"/>
</dbReference>
<evidence type="ECO:0000259" key="3">
    <source>
        <dbReference type="Pfam" id="PF07992"/>
    </source>
</evidence>
<dbReference type="CDD" id="cd02974">
    <property type="entry name" value="AhpF_NTD_N"/>
    <property type="match status" value="1"/>
</dbReference>
<dbReference type="KEGG" id="ipo:Ilyop_2402"/>
<dbReference type="InterPro" id="IPR036249">
    <property type="entry name" value="Thioredoxin-like_sf"/>
</dbReference>
<name>E3HDH5_ILYPC</name>
<dbReference type="Gene3D" id="3.40.30.80">
    <property type="match status" value="1"/>
</dbReference>
<dbReference type="NCBIfam" id="TIGR03143">
    <property type="entry name" value="AhpF_homolog"/>
    <property type="match status" value="1"/>
</dbReference>
<organism evidence="5 6">
    <name type="scientific">Ilyobacter polytropus (strain ATCC 51220 / DSM 2926 / LMG 16218 / CuHBu1)</name>
    <dbReference type="NCBI Taxonomy" id="572544"/>
    <lineage>
        <taxon>Bacteria</taxon>
        <taxon>Fusobacteriati</taxon>
        <taxon>Fusobacteriota</taxon>
        <taxon>Fusobacteriia</taxon>
        <taxon>Fusobacteriales</taxon>
        <taxon>Fusobacteriaceae</taxon>
        <taxon>Ilyobacter</taxon>
    </lineage>
</organism>
<gene>
    <name evidence="5" type="ordered locus">Ilyop_2402</name>
</gene>
<geneLocation type="plasmid" evidence="5 6">
    <name>pILYOP01</name>
</geneLocation>
<keyword evidence="2" id="KW-0560">Oxidoreductase</keyword>
<keyword evidence="5" id="KW-0614">Plasmid</keyword>
<dbReference type="HOGENOM" id="CLU_031864_5_4_0"/>
<dbReference type="InterPro" id="IPR044142">
    <property type="entry name" value="AhpF_NTD_N"/>
</dbReference>
<dbReference type="InterPro" id="IPR036188">
    <property type="entry name" value="FAD/NAD-bd_sf"/>
</dbReference>
<dbReference type="PRINTS" id="PR00368">
    <property type="entry name" value="FADPNR"/>
</dbReference>
<evidence type="ECO:0000259" key="4">
    <source>
        <dbReference type="Pfam" id="PF13192"/>
    </source>
</evidence>
<dbReference type="InterPro" id="IPR012336">
    <property type="entry name" value="Thioredoxin-like_fold"/>
</dbReference>
<dbReference type="Pfam" id="PF13192">
    <property type="entry name" value="Thioredoxin_3"/>
    <property type="match status" value="1"/>
</dbReference>
<dbReference type="PRINTS" id="PR00469">
    <property type="entry name" value="PNDRDTASEII"/>
</dbReference>
<feature type="domain" description="Thioredoxin-like fold" evidence="4">
    <location>
        <begin position="468"/>
        <end position="544"/>
    </location>
</feature>
<evidence type="ECO:0000313" key="6">
    <source>
        <dbReference type="Proteomes" id="UP000006875"/>
    </source>
</evidence>
<dbReference type="Proteomes" id="UP000006875">
    <property type="component" value="Plasmid pILYOP01"/>
</dbReference>
<evidence type="ECO:0000256" key="1">
    <source>
        <dbReference type="ARBA" id="ARBA00022630"/>
    </source>
</evidence>
<keyword evidence="1" id="KW-0285">Flavoprotein</keyword>
<dbReference type="AlphaFoldDB" id="E3HDH5"/>
<dbReference type="SUPFAM" id="SSF52833">
    <property type="entry name" value="Thioredoxin-like"/>
    <property type="match status" value="2"/>
</dbReference>
<dbReference type="InterPro" id="IPR017561">
    <property type="entry name" value="AhpF_homologue_put"/>
</dbReference>
<feature type="domain" description="FAD/NAD(P)-binding" evidence="3">
    <location>
        <begin position="5"/>
        <end position="294"/>
    </location>
</feature>
<dbReference type="InterPro" id="IPR023753">
    <property type="entry name" value="FAD/NAD-binding_dom"/>
</dbReference>
<evidence type="ECO:0000313" key="5">
    <source>
        <dbReference type="EMBL" id="ADO84161.1"/>
    </source>
</evidence>
<dbReference type="PANTHER" id="PTHR48105">
    <property type="entry name" value="THIOREDOXIN REDUCTASE 1-RELATED-RELATED"/>
    <property type="match status" value="1"/>
</dbReference>
<dbReference type="EMBL" id="CP002282">
    <property type="protein sequence ID" value="ADO84161.1"/>
    <property type="molecule type" value="Genomic_DNA"/>
</dbReference>
<dbReference type="RefSeq" id="WP_013388820.1">
    <property type="nucleotide sequence ID" value="NC_014633.1"/>
</dbReference>
<dbReference type="Pfam" id="PF07992">
    <property type="entry name" value="Pyr_redox_2"/>
    <property type="match status" value="1"/>
</dbReference>
<dbReference type="OrthoDB" id="9806179at2"/>
<evidence type="ECO:0000256" key="2">
    <source>
        <dbReference type="ARBA" id="ARBA00023002"/>
    </source>
</evidence>
<dbReference type="SUPFAM" id="SSF51905">
    <property type="entry name" value="FAD/NAD(P)-binding domain"/>
    <property type="match status" value="1"/>
</dbReference>
<keyword evidence="6" id="KW-1185">Reference proteome</keyword>
<dbReference type="Gene3D" id="3.50.50.60">
    <property type="entry name" value="FAD/NAD(P)-binding domain"/>
    <property type="match status" value="2"/>
</dbReference>
<dbReference type="GO" id="GO:0016491">
    <property type="term" value="F:oxidoreductase activity"/>
    <property type="evidence" value="ECO:0007669"/>
    <property type="project" value="UniProtKB-KW"/>
</dbReference>
<sequence length="546" mass="60374">MEKIYDLIILGGGPAGLSSGLYAGRARLDTVIIEKGIAGGQAATTSDIDNYPGVKNAKGPEISDVMRNQAEDFGTEFITGDILEVDFSQEIKKVKTSSGEYRGRAVIISTGARPKKLGFPGEEKYTGRGVAYCATCDGEFFTDLEVFVIGAGYAAAEEAIYLTRFAKKVTVIAREPEFTCAKAIAERVLENNKIEVIFNTEIIEASGDEMVNYAKFRNNVTKETWEYKSGENFGIFVFIGYEPITEKFNGHVKMDDKGYIPTDETMKTDIEGVYAAGDLRPKMLRQVVTAVADGAIAATAAERYVSELKRKSGESQDEKSKPKAQVEKEAVKNKKLGFLKGEIAYQLREVFEKMEKEVIFVTIVDESVKKSLELKEVLEEIVQLGDKLELEVYKKGENPEIEEKINADKYPVVALLDSEGRYRGVKFHGIPGGHELNSFVMAVYNLAGPGQVISVDILEKIKEIDQKVNIKVGVSLTCHHCPDAVIAAQRLAIENENIEAEMIDVLQFADIRSKYNIMSVPAIIINDSEVTFGAKKIDEILQMLKK</sequence>
<accession>E3HDH5</accession>
<protein>
    <submittedName>
        <fullName evidence="5">Alkyl hydroperoxide reductase F subunit</fullName>
    </submittedName>
</protein>
<proteinExistence type="predicted"/>
<reference evidence="5 6" key="1">
    <citation type="journal article" date="2010" name="Stand. Genomic Sci.">
        <title>Complete genome sequence of Ilyobacter polytropus type strain (CuHbu1).</title>
        <authorList>
            <person name="Sikorski J."/>
            <person name="Chertkov O."/>
            <person name="Lapidus A."/>
            <person name="Nolan M."/>
            <person name="Lucas S."/>
            <person name="Del Rio T.G."/>
            <person name="Tice H."/>
            <person name="Cheng J.F."/>
            <person name="Tapia R."/>
            <person name="Han C."/>
            <person name="Goodwin L."/>
            <person name="Pitluck S."/>
            <person name="Liolios K."/>
            <person name="Ivanova N."/>
            <person name="Mavromatis K."/>
            <person name="Mikhailova N."/>
            <person name="Pati A."/>
            <person name="Chen A."/>
            <person name="Palaniappan K."/>
            <person name="Land M."/>
            <person name="Hauser L."/>
            <person name="Chang Y.J."/>
            <person name="Jeffries C.D."/>
            <person name="Brambilla E."/>
            <person name="Yasawong M."/>
            <person name="Rohde M."/>
            <person name="Pukall R."/>
            <person name="Spring S."/>
            <person name="Goker M."/>
            <person name="Woyke T."/>
            <person name="Bristow J."/>
            <person name="Eisen J.A."/>
            <person name="Markowitz V."/>
            <person name="Hugenholtz P."/>
            <person name="Kyrpides N.C."/>
            <person name="Klenk H.P."/>
        </authorList>
    </citation>
    <scope>NUCLEOTIDE SEQUENCE [LARGE SCALE GENOMIC DNA]</scope>
    <source>
        <strain evidence="6">ATCC 51220 / DSM 2926 / LMG 16218 / CuHBu1</strain>
        <plasmid evidence="6">pILYOP01</plasmid>
    </source>
</reference>